<organism evidence="5 6">
    <name type="scientific">Calicophoron daubneyi</name>
    <name type="common">Rumen fluke</name>
    <name type="synonym">Paramphistomum daubneyi</name>
    <dbReference type="NCBI Taxonomy" id="300641"/>
    <lineage>
        <taxon>Eukaryota</taxon>
        <taxon>Metazoa</taxon>
        <taxon>Spiralia</taxon>
        <taxon>Lophotrochozoa</taxon>
        <taxon>Platyhelminthes</taxon>
        <taxon>Trematoda</taxon>
        <taxon>Digenea</taxon>
        <taxon>Plagiorchiida</taxon>
        <taxon>Pronocephalata</taxon>
        <taxon>Paramphistomoidea</taxon>
        <taxon>Paramphistomidae</taxon>
        <taxon>Calicophoron</taxon>
    </lineage>
</organism>
<dbReference type="SMART" id="SM00360">
    <property type="entry name" value="RRM"/>
    <property type="match status" value="2"/>
</dbReference>
<dbReference type="CDD" id="cd12610">
    <property type="entry name" value="RRM1_SECp43"/>
    <property type="match status" value="1"/>
</dbReference>
<proteinExistence type="inferred from homology"/>
<dbReference type="AlphaFoldDB" id="A0AAV2TI32"/>
<dbReference type="InterPro" id="IPR000504">
    <property type="entry name" value="RRM_dom"/>
</dbReference>
<comment type="caution">
    <text evidence="5">The sequence shown here is derived from an EMBL/GenBank/DDBJ whole genome shotgun (WGS) entry which is preliminary data.</text>
</comment>
<dbReference type="InterPro" id="IPR040434">
    <property type="entry name" value="TSAP1"/>
</dbReference>
<gene>
    <name evidence="5" type="ORF">CDAUBV1_LOCUS10170</name>
</gene>
<keyword evidence="3" id="KW-0694">RNA-binding</keyword>
<evidence type="ECO:0000256" key="2">
    <source>
        <dbReference type="ARBA" id="ARBA00033477"/>
    </source>
</evidence>
<dbReference type="InterPro" id="IPR035979">
    <property type="entry name" value="RBD_domain_sf"/>
</dbReference>
<evidence type="ECO:0000256" key="1">
    <source>
        <dbReference type="ARBA" id="ARBA00008920"/>
    </source>
</evidence>
<dbReference type="Proteomes" id="UP001497525">
    <property type="component" value="Unassembled WGS sequence"/>
</dbReference>
<dbReference type="FunFam" id="3.30.70.330:FF:000159">
    <property type="entry name" value="tRNA selenocysteine 1-associated protein 1"/>
    <property type="match status" value="1"/>
</dbReference>
<dbReference type="PROSITE" id="PS50102">
    <property type="entry name" value="RRM"/>
    <property type="match status" value="2"/>
</dbReference>
<evidence type="ECO:0000256" key="3">
    <source>
        <dbReference type="PROSITE-ProRule" id="PRU00176"/>
    </source>
</evidence>
<dbReference type="GO" id="GO:0003723">
    <property type="term" value="F:RNA binding"/>
    <property type="evidence" value="ECO:0007669"/>
    <property type="project" value="UniProtKB-UniRule"/>
</dbReference>
<accession>A0AAV2TI32</accession>
<feature type="domain" description="RRM" evidence="4">
    <location>
        <begin position="6"/>
        <end position="88"/>
    </location>
</feature>
<evidence type="ECO:0000313" key="6">
    <source>
        <dbReference type="Proteomes" id="UP001497525"/>
    </source>
</evidence>
<feature type="domain" description="RRM" evidence="4">
    <location>
        <begin position="98"/>
        <end position="175"/>
    </location>
</feature>
<dbReference type="SUPFAM" id="SSF54928">
    <property type="entry name" value="RNA-binding domain, RBD"/>
    <property type="match status" value="2"/>
</dbReference>
<evidence type="ECO:0000313" key="5">
    <source>
        <dbReference type="EMBL" id="CAL5136083.1"/>
    </source>
</evidence>
<dbReference type="PANTHER" id="PTHR37457">
    <property type="entry name" value="TRNA SELENOCYSTEINE 1-ASSOCIATED PROTEIN 1-RELATED"/>
    <property type="match status" value="1"/>
</dbReference>
<protein>
    <recommendedName>
        <fullName evidence="2">tRNA selenocysteine-associated protein 1</fullName>
    </recommendedName>
</protein>
<sequence length="354" mass="38765">MQNFSHTIWMGDLESYMDEVFIKRAFEMLGETVVSVKVIRNKATGQSLGYGFIEFGNATAARDAMLKLNGKPIPGVPTKRFKLNHASYGKDSSSSNECSLFVGELTEDVDDLALFNAFKKYPTCRSAKVVMTNGKSRGYGFVRFLTESDMDKALIEMQNYCGLGYKPIRVSLAIPKRYNADGSVAVTTSSSETTSSVVPSGMPDPFTAAVAAAVTGSSAAQAEYYQAYQQYYQQYYASQYAAQFYSASGDTATTSTAEINSSSGGAETSTSSTILDSTVQQQAFVDVTATRLYARALQQAQMGPQEYSPEPHVMSSVCDRPRHVDDLDEVFSFLEASRWHITDPSLGLFIKIRP</sequence>
<reference evidence="5" key="1">
    <citation type="submission" date="2024-06" db="EMBL/GenBank/DDBJ databases">
        <authorList>
            <person name="Liu X."/>
            <person name="Lenzi L."/>
            <person name="Haldenby T S."/>
            <person name="Uol C."/>
        </authorList>
    </citation>
    <scope>NUCLEOTIDE SEQUENCE</scope>
</reference>
<dbReference type="Pfam" id="PF00076">
    <property type="entry name" value="RRM_1"/>
    <property type="match status" value="2"/>
</dbReference>
<dbReference type="InterPro" id="IPR012677">
    <property type="entry name" value="Nucleotide-bd_a/b_plait_sf"/>
</dbReference>
<dbReference type="Gene3D" id="3.30.70.330">
    <property type="match status" value="2"/>
</dbReference>
<evidence type="ECO:0000259" key="4">
    <source>
        <dbReference type="PROSITE" id="PS50102"/>
    </source>
</evidence>
<comment type="similarity">
    <text evidence="1">Belongs to the RRM TRSPAP family.</text>
</comment>
<dbReference type="EMBL" id="CAXLJL010000290">
    <property type="protein sequence ID" value="CAL5136083.1"/>
    <property type="molecule type" value="Genomic_DNA"/>
</dbReference>
<dbReference type="PANTHER" id="PTHR37457:SF3">
    <property type="entry name" value="TRNA SELENOCYSTEINE-ASSOCIATED PROTEIN 1"/>
    <property type="match status" value="1"/>
</dbReference>
<name>A0AAV2TI32_CALDB</name>